<protein>
    <submittedName>
        <fullName evidence="2">Uncharacterized protein</fullName>
    </submittedName>
</protein>
<evidence type="ECO:0000313" key="3">
    <source>
        <dbReference type="Proteomes" id="UP000190460"/>
    </source>
</evidence>
<keyword evidence="1" id="KW-0812">Transmembrane</keyword>
<evidence type="ECO:0000256" key="1">
    <source>
        <dbReference type="SAM" id="Phobius"/>
    </source>
</evidence>
<accession>A0A1T4W4X7</accession>
<feature type="transmembrane region" description="Helical" evidence="1">
    <location>
        <begin position="44"/>
        <end position="62"/>
    </location>
</feature>
<dbReference type="RefSeq" id="WP_078921532.1">
    <property type="nucleotide sequence ID" value="NZ_FUYB01000003.1"/>
</dbReference>
<dbReference type="EMBL" id="FUYB01000003">
    <property type="protein sequence ID" value="SKA72374.1"/>
    <property type="molecule type" value="Genomic_DNA"/>
</dbReference>
<keyword evidence="1" id="KW-0472">Membrane</keyword>
<gene>
    <name evidence="2" type="ORF">SAMN02745130_01053</name>
</gene>
<keyword evidence="3" id="KW-1185">Reference proteome</keyword>
<organism evidence="2 3">
    <name type="scientific">Thiothrix eikelboomii</name>
    <dbReference type="NCBI Taxonomy" id="92487"/>
    <lineage>
        <taxon>Bacteria</taxon>
        <taxon>Pseudomonadati</taxon>
        <taxon>Pseudomonadota</taxon>
        <taxon>Gammaproteobacteria</taxon>
        <taxon>Thiotrichales</taxon>
        <taxon>Thiotrichaceae</taxon>
        <taxon>Thiothrix</taxon>
    </lineage>
</organism>
<keyword evidence="1" id="KW-1133">Transmembrane helix</keyword>
<proteinExistence type="predicted"/>
<name>A0A1T4W4X7_9GAMM</name>
<dbReference type="Proteomes" id="UP000190460">
    <property type="component" value="Unassembled WGS sequence"/>
</dbReference>
<reference evidence="3" key="1">
    <citation type="submission" date="2017-02" db="EMBL/GenBank/DDBJ databases">
        <authorList>
            <person name="Varghese N."/>
            <person name="Submissions S."/>
        </authorList>
    </citation>
    <scope>NUCLEOTIDE SEQUENCE [LARGE SCALE GENOMIC DNA]</scope>
    <source>
        <strain evidence="3">ATCC 49788</strain>
    </source>
</reference>
<evidence type="ECO:0000313" key="2">
    <source>
        <dbReference type="EMBL" id="SKA72374.1"/>
    </source>
</evidence>
<feature type="transmembrane region" description="Helical" evidence="1">
    <location>
        <begin position="12"/>
        <end position="32"/>
    </location>
</feature>
<dbReference type="STRING" id="92487.SAMN02745130_01053"/>
<dbReference type="AlphaFoldDB" id="A0A1T4W4X7"/>
<sequence>MNTINWRQVYNITSFALVILITIWAAIETGALIRQYGMHAINSLWLHPLLALFSALLTVWFVQTNPWTSFISTSSAVLNALLIEGGSHV</sequence>